<dbReference type="PIRSF" id="PIRSF017082">
    <property type="entry name" value="YflP"/>
    <property type="match status" value="1"/>
</dbReference>
<evidence type="ECO:0000256" key="2">
    <source>
        <dbReference type="SAM" id="SignalP"/>
    </source>
</evidence>
<dbReference type="EMBL" id="CP016620">
    <property type="protein sequence ID" value="ANY84922.1"/>
    <property type="molecule type" value="Genomic_DNA"/>
</dbReference>
<dbReference type="Gene3D" id="3.40.190.10">
    <property type="entry name" value="Periplasmic binding protein-like II"/>
    <property type="match status" value="1"/>
</dbReference>
<evidence type="ECO:0000256" key="1">
    <source>
        <dbReference type="ARBA" id="ARBA00006987"/>
    </source>
</evidence>
<dbReference type="Gene3D" id="3.40.190.150">
    <property type="entry name" value="Bordetella uptake gene, domain 1"/>
    <property type="match status" value="1"/>
</dbReference>
<dbReference type="SUPFAM" id="SSF53850">
    <property type="entry name" value="Periplasmic binding protein-like II"/>
    <property type="match status" value="1"/>
</dbReference>
<keyword evidence="2" id="KW-0732">Signal</keyword>
<gene>
    <name evidence="3" type="ORF">BB934_42590</name>
</gene>
<dbReference type="InterPro" id="IPR042100">
    <property type="entry name" value="Bug_dom1"/>
</dbReference>
<feature type="signal peptide" evidence="2">
    <location>
        <begin position="1"/>
        <end position="23"/>
    </location>
</feature>
<name>A0A1B2EYB4_9HYPH</name>
<evidence type="ECO:0008006" key="4">
    <source>
        <dbReference type="Google" id="ProtNLM"/>
    </source>
</evidence>
<organism evidence="3">
    <name type="scientific">Microvirga ossetica</name>
    <dbReference type="NCBI Taxonomy" id="1882682"/>
    <lineage>
        <taxon>Bacteria</taxon>
        <taxon>Pseudomonadati</taxon>
        <taxon>Pseudomonadota</taxon>
        <taxon>Alphaproteobacteria</taxon>
        <taxon>Hyphomicrobiales</taxon>
        <taxon>Methylobacteriaceae</taxon>
        <taxon>Microvirga</taxon>
    </lineage>
</organism>
<accession>A0A1B2EYB4</accession>
<dbReference type="PANTHER" id="PTHR42928">
    <property type="entry name" value="TRICARBOXYLATE-BINDING PROTEIN"/>
    <property type="match status" value="1"/>
</dbReference>
<dbReference type="KEGG" id="moc:BB934_42590"/>
<dbReference type="OrthoDB" id="8443386at2"/>
<keyword evidence="3" id="KW-0614">Plasmid</keyword>
<proteinExistence type="inferred from homology"/>
<sequence length="328" mass="34395">MHMKRAVFTLAAALGFVATAAQAQGTYPTRPITLVVPFTAGGTTDVVARFMADHMGRTLGQQLVVENVTGAGGTVGVTRVAKAEPDGYTILMGNLGTQAASVGLYPKLAYDPRTDFEPIMNSASTPMLVVAKKDLPVKDFKEFIAYLKANAPKMNYGSGGVGSTSHLTCLFMESLLGVKPQHVPFRGSGPALNALLGGQVDYVCDQTVAIVPTVQGKQANGLVVAVQNRLPVVPDVPTSAEQGLPQFQATGWNALFAPKGTPKDIVTKLNAAAKAALKDETTRKRLLDLGAELPDEAGQTPEALAQLVSSEIDKWVPIIKGAGVTGQQ</sequence>
<dbReference type="Pfam" id="PF03401">
    <property type="entry name" value="TctC"/>
    <property type="match status" value="1"/>
</dbReference>
<feature type="chain" id="PRO_5008536567" description="ABC transporter substrate-binding protein" evidence="2">
    <location>
        <begin position="24"/>
        <end position="328"/>
    </location>
</feature>
<dbReference type="InterPro" id="IPR005064">
    <property type="entry name" value="BUG"/>
</dbReference>
<dbReference type="AlphaFoldDB" id="A0A1B2EYB4"/>
<geneLocation type="plasmid" evidence="3">
    <name>unnamed4</name>
</geneLocation>
<dbReference type="PANTHER" id="PTHR42928:SF5">
    <property type="entry name" value="BLR1237 PROTEIN"/>
    <property type="match status" value="1"/>
</dbReference>
<reference evidence="3" key="1">
    <citation type="submission" date="2016-07" db="EMBL/GenBank/DDBJ databases">
        <title>Microvirga ossetica sp. nov. a new species of rhizobia isolated from root nodules of the legume species Vicia alpestris Steven originated from North Ossetia region in the Caucasus.</title>
        <authorList>
            <person name="Safronova V.I."/>
            <person name="Kuznetsova I.G."/>
            <person name="Sazanova A.L."/>
            <person name="Belimov A."/>
            <person name="Andronov E."/>
            <person name="Osledkin Y.S."/>
            <person name="Onishchuk O.P."/>
            <person name="Kurchak O.N."/>
            <person name="Shaposhnikov A.I."/>
            <person name="Willems A."/>
            <person name="Tikhonovich I.A."/>
        </authorList>
    </citation>
    <scope>NUCLEOTIDE SEQUENCE [LARGE SCALE GENOMIC DNA]</scope>
    <source>
        <strain evidence="3">V5/3M</strain>
        <plasmid evidence="3">unnamed4</plasmid>
    </source>
</reference>
<evidence type="ECO:0000313" key="3">
    <source>
        <dbReference type="EMBL" id="ANY84922.1"/>
    </source>
</evidence>
<comment type="similarity">
    <text evidence="1">Belongs to the UPF0065 (bug) family.</text>
</comment>
<protein>
    <recommendedName>
        <fullName evidence="4">ABC transporter substrate-binding protein</fullName>
    </recommendedName>
</protein>